<feature type="active site" evidence="3">
    <location>
        <position position="78"/>
    </location>
</feature>
<dbReference type="AlphaFoldDB" id="A0A1G9C331"/>
<sequence length="293" mass="31058">MRTVATASRGHGVSVPSTSKNLDDELLPATRMLIMRSYLVDSFTDTPFGGNPAAVVLLDEPADPAWMQAVAAEFNQSETAFVVTGGDEHAAKPLRWFSPTTEVDLCGHATLAAAHVLGGSQRFNTRSGELTCTATTDGTVEMDFPVRPNEPVDVPVVAALGDIAPERVIAVARSNTDLLVHLDDAGLVRELRPDLSEVLRITERGVIVTAASDRPEVDFVSRFFAPAVGAPEDPVTGSAHCSLAPWWAERLGRTELVGEQASARGGTVRARLEGRRVVLGGRAVTVLDGTLAA</sequence>
<reference evidence="5" key="1">
    <citation type="submission" date="2016-10" db="EMBL/GenBank/DDBJ databases">
        <authorList>
            <person name="Varghese N."/>
            <person name="Submissions S."/>
        </authorList>
    </citation>
    <scope>NUCLEOTIDE SEQUENCE [LARGE SCALE GENOMIC DNA]</scope>
    <source>
        <strain evidence="5">DSM 45460</strain>
    </source>
</reference>
<dbReference type="Proteomes" id="UP000199213">
    <property type="component" value="Unassembled WGS sequence"/>
</dbReference>
<comment type="similarity">
    <text evidence="1">Belongs to the PhzF family.</text>
</comment>
<evidence type="ECO:0000256" key="2">
    <source>
        <dbReference type="ARBA" id="ARBA00023235"/>
    </source>
</evidence>
<evidence type="ECO:0000313" key="4">
    <source>
        <dbReference type="EMBL" id="SDK46078.1"/>
    </source>
</evidence>
<dbReference type="GO" id="GO:0005737">
    <property type="term" value="C:cytoplasm"/>
    <property type="evidence" value="ECO:0007669"/>
    <property type="project" value="TreeGrafter"/>
</dbReference>
<dbReference type="Pfam" id="PF02567">
    <property type="entry name" value="PhzC-PhzF"/>
    <property type="match status" value="1"/>
</dbReference>
<proteinExistence type="inferred from homology"/>
<protein>
    <submittedName>
        <fullName evidence="4">Phenazine biosynthesis protein PhzF family</fullName>
    </submittedName>
</protein>
<keyword evidence="5" id="KW-1185">Reference proteome</keyword>
<dbReference type="PIRSF" id="PIRSF016184">
    <property type="entry name" value="PhzC_PhzF"/>
    <property type="match status" value="1"/>
</dbReference>
<dbReference type="Gene3D" id="3.10.310.10">
    <property type="entry name" value="Diaminopimelate Epimerase, Chain A, domain 1"/>
    <property type="match status" value="2"/>
</dbReference>
<dbReference type="GO" id="GO:0016853">
    <property type="term" value="F:isomerase activity"/>
    <property type="evidence" value="ECO:0007669"/>
    <property type="project" value="UniProtKB-KW"/>
</dbReference>
<evidence type="ECO:0000256" key="1">
    <source>
        <dbReference type="ARBA" id="ARBA00008270"/>
    </source>
</evidence>
<gene>
    <name evidence="4" type="ORF">SAMN04487820_10886</name>
</gene>
<name>A0A1G9C331_ACTMZ</name>
<keyword evidence="2" id="KW-0413">Isomerase</keyword>
<dbReference type="SUPFAM" id="SSF54506">
    <property type="entry name" value="Diaminopimelate epimerase-like"/>
    <property type="match status" value="1"/>
</dbReference>
<dbReference type="InterPro" id="IPR003719">
    <property type="entry name" value="Phenazine_PhzF-like"/>
</dbReference>
<dbReference type="EMBL" id="FNFM01000008">
    <property type="protein sequence ID" value="SDK46078.1"/>
    <property type="molecule type" value="Genomic_DNA"/>
</dbReference>
<dbReference type="PANTHER" id="PTHR13774">
    <property type="entry name" value="PHENAZINE BIOSYNTHESIS PROTEIN"/>
    <property type="match status" value="1"/>
</dbReference>
<evidence type="ECO:0000256" key="3">
    <source>
        <dbReference type="PIRSR" id="PIRSR016184-1"/>
    </source>
</evidence>
<accession>A0A1G9C331</accession>
<dbReference type="NCBIfam" id="TIGR00654">
    <property type="entry name" value="PhzF_family"/>
    <property type="match status" value="1"/>
</dbReference>
<dbReference type="PANTHER" id="PTHR13774:SF17">
    <property type="entry name" value="PHENAZINE BIOSYNTHESIS-LIKE DOMAIN-CONTAINING PROTEIN"/>
    <property type="match status" value="1"/>
</dbReference>
<organism evidence="4 5">
    <name type="scientific">Actinopolyspora mzabensis</name>
    <dbReference type="NCBI Taxonomy" id="995066"/>
    <lineage>
        <taxon>Bacteria</taxon>
        <taxon>Bacillati</taxon>
        <taxon>Actinomycetota</taxon>
        <taxon>Actinomycetes</taxon>
        <taxon>Actinopolysporales</taxon>
        <taxon>Actinopolysporaceae</taxon>
        <taxon>Actinopolyspora</taxon>
    </lineage>
</organism>
<evidence type="ECO:0000313" key="5">
    <source>
        <dbReference type="Proteomes" id="UP000199213"/>
    </source>
</evidence>